<organism evidence="1 2">
    <name type="scientific">Hufsiella arboris</name>
    <dbReference type="NCBI Taxonomy" id="2695275"/>
    <lineage>
        <taxon>Bacteria</taxon>
        <taxon>Pseudomonadati</taxon>
        <taxon>Bacteroidota</taxon>
        <taxon>Sphingobacteriia</taxon>
        <taxon>Sphingobacteriales</taxon>
        <taxon>Sphingobacteriaceae</taxon>
        <taxon>Hufsiella</taxon>
    </lineage>
</organism>
<reference evidence="1 2" key="1">
    <citation type="submission" date="2019-11" db="EMBL/GenBank/DDBJ databases">
        <title>Pedobacter sp. HMF7647 Genome sequencing and assembly.</title>
        <authorList>
            <person name="Kang H."/>
            <person name="Kim H."/>
            <person name="Joh K."/>
        </authorList>
    </citation>
    <scope>NUCLEOTIDE SEQUENCE [LARGE SCALE GENOMIC DNA]</scope>
    <source>
        <strain evidence="1 2">HMF7647</strain>
    </source>
</reference>
<keyword evidence="2" id="KW-1185">Reference proteome</keyword>
<gene>
    <name evidence="1" type="ORF">GS399_03700</name>
</gene>
<sequence length="139" mass="16548">MNKLILKYEPDLDFILIAITAPLKDYRFCFKLNKELRIQFSRIDDLELQFGSGPEIQFFSRYYYQEPQTEVEFYLIANKGNEGWLIPEMKGTDYFILIRNYIDDEDREKFLGSVNKLNEVVSAVEVNPRKLKSKENLIF</sequence>
<dbReference type="NCBIfam" id="NF033205">
    <property type="entry name" value="IPExxxVDY"/>
    <property type="match status" value="1"/>
</dbReference>
<evidence type="ECO:0000313" key="2">
    <source>
        <dbReference type="Proteomes" id="UP000466586"/>
    </source>
</evidence>
<dbReference type="EMBL" id="WVHT01000001">
    <property type="protein sequence ID" value="MXV50064.1"/>
    <property type="molecule type" value="Genomic_DNA"/>
</dbReference>
<comment type="caution">
    <text evidence="1">The sequence shown here is derived from an EMBL/GenBank/DDBJ whole genome shotgun (WGS) entry which is preliminary data.</text>
</comment>
<name>A0A7K1Y658_9SPHI</name>
<dbReference type="Proteomes" id="UP000466586">
    <property type="component" value="Unassembled WGS sequence"/>
</dbReference>
<dbReference type="InterPro" id="IPR047690">
    <property type="entry name" value="IPExxxVDY_fam"/>
</dbReference>
<dbReference type="RefSeq" id="WP_160843218.1">
    <property type="nucleotide sequence ID" value="NZ_WVHT01000001.1"/>
</dbReference>
<protein>
    <submittedName>
        <fullName evidence="1">IPExxxVDY family protein</fullName>
    </submittedName>
</protein>
<accession>A0A7K1Y658</accession>
<evidence type="ECO:0000313" key="1">
    <source>
        <dbReference type="EMBL" id="MXV50064.1"/>
    </source>
</evidence>
<proteinExistence type="predicted"/>
<dbReference type="AlphaFoldDB" id="A0A7K1Y658"/>